<protein>
    <submittedName>
        <fullName evidence="1">Uncharacterized protein</fullName>
    </submittedName>
</protein>
<dbReference type="Proteomes" id="UP000503117">
    <property type="component" value="Chromosome"/>
</dbReference>
<organism evidence="1 2">
    <name type="scientific">Duganella dendranthematis</name>
    <dbReference type="NCBI Taxonomy" id="2728021"/>
    <lineage>
        <taxon>Bacteria</taxon>
        <taxon>Pseudomonadati</taxon>
        <taxon>Pseudomonadota</taxon>
        <taxon>Betaproteobacteria</taxon>
        <taxon>Burkholderiales</taxon>
        <taxon>Oxalobacteraceae</taxon>
        <taxon>Telluria group</taxon>
        <taxon>Duganella</taxon>
    </lineage>
</organism>
<sequence>MTTAIDTPTEPHTISQLFLLSTAEQRAEIVNRLLSNVSHEMVVSLAASIGDFGDDQHPHVTPEQTEQITAAQVEEIAATAEQHVPGVVDKVTAFYNEQLA</sequence>
<dbReference type="RefSeq" id="WP_110848416.1">
    <property type="nucleotide sequence ID" value="NZ_CP051684.1"/>
</dbReference>
<reference evidence="1 2" key="1">
    <citation type="submission" date="2020-04" db="EMBL/GenBank/DDBJ databases">
        <title>Genome sequencing of novel species.</title>
        <authorList>
            <person name="Heo J."/>
            <person name="Kim S.-J."/>
            <person name="Kim J.-S."/>
            <person name="Hong S.-B."/>
            <person name="Kwon S.-W."/>
        </authorList>
    </citation>
    <scope>NUCLEOTIDE SEQUENCE [LARGE SCALE GENOMIC DNA]</scope>
    <source>
        <strain evidence="1 2">AF9R3</strain>
    </source>
</reference>
<evidence type="ECO:0000313" key="2">
    <source>
        <dbReference type="Proteomes" id="UP000503117"/>
    </source>
</evidence>
<evidence type="ECO:0000313" key="1">
    <source>
        <dbReference type="EMBL" id="QJD92510.1"/>
    </source>
</evidence>
<proteinExistence type="predicted"/>
<dbReference type="EMBL" id="CP051684">
    <property type="protein sequence ID" value="QJD92510.1"/>
    <property type="molecule type" value="Genomic_DNA"/>
</dbReference>
<gene>
    <name evidence="1" type="ORF">HH213_21900</name>
</gene>
<accession>A0ABX6ME49</accession>
<keyword evidence="2" id="KW-1185">Reference proteome</keyword>
<name>A0ABX6ME49_9BURK</name>